<protein>
    <submittedName>
        <fullName evidence="3">Nuclear transport factor 2 family protein</fullName>
    </submittedName>
</protein>
<keyword evidence="4" id="KW-1185">Reference proteome</keyword>
<dbReference type="SUPFAM" id="SSF54427">
    <property type="entry name" value="NTF2-like"/>
    <property type="match status" value="1"/>
</dbReference>
<dbReference type="Pfam" id="PF13577">
    <property type="entry name" value="SnoaL_4"/>
    <property type="match status" value="1"/>
</dbReference>
<dbReference type="RefSeq" id="WP_344612229.1">
    <property type="nucleotide sequence ID" value="NZ_BAAARV010000019.1"/>
</dbReference>
<dbReference type="Gene3D" id="3.10.450.50">
    <property type="match status" value="1"/>
</dbReference>
<evidence type="ECO:0000259" key="2">
    <source>
        <dbReference type="Pfam" id="PF13577"/>
    </source>
</evidence>
<dbReference type="InterPro" id="IPR032710">
    <property type="entry name" value="NTF2-like_dom_sf"/>
</dbReference>
<gene>
    <name evidence="3" type="ORF">GCM10010170_022290</name>
</gene>
<evidence type="ECO:0000313" key="3">
    <source>
        <dbReference type="EMBL" id="GAA2339836.1"/>
    </source>
</evidence>
<feature type="domain" description="SnoaL-like" evidence="2">
    <location>
        <begin position="10"/>
        <end position="131"/>
    </location>
</feature>
<evidence type="ECO:0000256" key="1">
    <source>
        <dbReference type="SAM" id="MobiDB-lite"/>
    </source>
</evidence>
<proteinExistence type="predicted"/>
<dbReference type="InterPro" id="IPR037401">
    <property type="entry name" value="SnoaL-like"/>
</dbReference>
<dbReference type="EMBL" id="BAAARV010000019">
    <property type="protein sequence ID" value="GAA2339836.1"/>
    <property type="molecule type" value="Genomic_DNA"/>
</dbReference>
<sequence>MNNIPDGTVRRLADRAEIADCLGRYARGMDRLDRDLVLSAYHPDAVDDHGKFVGSPAEFVRWSFAMHRQHHHSHLHAILHHSCELDGDTAHTEAYFMFLSMNRTGAPWSASAGRYIDRFERRDGRWAIAHRLCVRDWAATDGPHEPADPTTLTSTSGSLSDAQRMLMRSAPPAARDRSDPSYRRPLVADPQRLLRSQALLGDAATRGEEG</sequence>
<organism evidence="3 4">
    <name type="scientific">Dactylosporangium salmoneum</name>
    <dbReference type="NCBI Taxonomy" id="53361"/>
    <lineage>
        <taxon>Bacteria</taxon>
        <taxon>Bacillati</taxon>
        <taxon>Actinomycetota</taxon>
        <taxon>Actinomycetes</taxon>
        <taxon>Micromonosporales</taxon>
        <taxon>Micromonosporaceae</taxon>
        <taxon>Dactylosporangium</taxon>
    </lineage>
</organism>
<reference evidence="4" key="1">
    <citation type="journal article" date="2019" name="Int. J. Syst. Evol. Microbiol.">
        <title>The Global Catalogue of Microorganisms (GCM) 10K type strain sequencing project: providing services to taxonomists for standard genome sequencing and annotation.</title>
        <authorList>
            <consortium name="The Broad Institute Genomics Platform"/>
            <consortium name="The Broad Institute Genome Sequencing Center for Infectious Disease"/>
            <person name="Wu L."/>
            <person name="Ma J."/>
        </authorList>
    </citation>
    <scope>NUCLEOTIDE SEQUENCE [LARGE SCALE GENOMIC DNA]</scope>
    <source>
        <strain evidence="4">JCM 3272</strain>
    </source>
</reference>
<feature type="compositionally biased region" description="Low complexity" evidence="1">
    <location>
        <begin position="150"/>
        <end position="160"/>
    </location>
</feature>
<evidence type="ECO:0000313" key="4">
    <source>
        <dbReference type="Proteomes" id="UP001501444"/>
    </source>
</evidence>
<accession>A0ABP5SZ93</accession>
<comment type="caution">
    <text evidence="3">The sequence shown here is derived from an EMBL/GenBank/DDBJ whole genome shotgun (WGS) entry which is preliminary data.</text>
</comment>
<name>A0ABP5SZ93_9ACTN</name>
<feature type="region of interest" description="Disordered" evidence="1">
    <location>
        <begin position="139"/>
        <end position="189"/>
    </location>
</feature>
<dbReference type="Proteomes" id="UP001501444">
    <property type="component" value="Unassembled WGS sequence"/>
</dbReference>